<evidence type="ECO:0000256" key="2">
    <source>
        <dbReference type="ARBA" id="ARBA00009994"/>
    </source>
</evidence>
<dbReference type="EMBL" id="PDLN01000005">
    <property type="protein sequence ID" value="RDW85403.1"/>
    <property type="molecule type" value="Genomic_DNA"/>
</dbReference>
<evidence type="ECO:0000256" key="3">
    <source>
        <dbReference type="ARBA" id="ARBA00011837"/>
    </source>
</evidence>
<dbReference type="InterPro" id="IPR037212">
    <property type="entry name" value="Med7/Med21-like"/>
</dbReference>
<evidence type="ECO:0000256" key="1">
    <source>
        <dbReference type="ARBA" id="ARBA00004123"/>
    </source>
</evidence>
<evidence type="ECO:0000313" key="12">
    <source>
        <dbReference type="EMBL" id="RDW85403.1"/>
    </source>
</evidence>
<dbReference type="Gene3D" id="6.10.140.1520">
    <property type="match status" value="1"/>
</dbReference>
<gene>
    <name evidence="12" type="ORF">BP5796_03728</name>
</gene>
<comment type="caution">
    <text evidence="12">The sequence shown here is derived from an EMBL/GenBank/DDBJ whole genome shotgun (WGS) entry which is preliminary data.</text>
</comment>
<evidence type="ECO:0000256" key="11">
    <source>
        <dbReference type="SAM" id="MobiDB-lite"/>
    </source>
</evidence>
<feature type="compositionally biased region" description="Polar residues" evidence="11">
    <location>
        <begin position="1"/>
        <end position="10"/>
    </location>
</feature>
<comment type="similarity">
    <text evidence="2 10">Belongs to the Mediator complex subunit 7 family.</text>
</comment>
<dbReference type="InterPro" id="IPR044888">
    <property type="entry name" value="Mediatior_Med7_sf"/>
</dbReference>
<evidence type="ECO:0000256" key="10">
    <source>
        <dbReference type="RuleBase" id="RU364060"/>
    </source>
</evidence>
<feature type="region of interest" description="Disordered" evidence="11">
    <location>
        <begin position="1"/>
        <end position="21"/>
    </location>
</feature>
<dbReference type="PANTHER" id="PTHR21428">
    <property type="entry name" value="MEDIATOR OF RNA POLYMERASE II TRANSCRIPTION SUBUNIT 7"/>
    <property type="match status" value="1"/>
</dbReference>
<proteinExistence type="inferred from homology"/>
<evidence type="ECO:0000256" key="4">
    <source>
        <dbReference type="ARBA" id="ARBA00020631"/>
    </source>
</evidence>
<dbReference type="GO" id="GO:0006357">
    <property type="term" value="P:regulation of transcription by RNA polymerase II"/>
    <property type="evidence" value="ECO:0007669"/>
    <property type="project" value="InterPro"/>
</dbReference>
<comment type="subunit">
    <text evidence="3 10">Component of the Mediator complex.</text>
</comment>
<evidence type="ECO:0000256" key="5">
    <source>
        <dbReference type="ARBA" id="ARBA00023015"/>
    </source>
</evidence>
<dbReference type="Gene3D" id="6.10.140.200">
    <property type="match status" value="1"/>
</dbReference>
<dbReference type="SUPFAM" id="SSF140718">
    <property type="entry name" value="Mediator hinge subcomplex-like"/>
    <property type="match status" value="1"/>
</dbReference>
<keyword evidence="6 10" id="KW-0010">Activator</keyword>
<reference evidence="12 13" key="1">
    <citation type="journal article" date="2018" name="IMA Fungus">
        <title>IMA Genome-F 9: Draft genome sequence of Annulohypoxylon stygium, Aspergillus mulundensis, Berkeleyomyces basicola (syn. Thielaviopsis basicola), Ceratocystis smalleyi, two Cercospora beticola strains, Coleophoma cylindrospora, Fusarium fracticaudum, Phialophora cf. hyalina, and Morchella septimelata.</title>
        <authorList>
            <person name="Wingfield B.D."/>
            <person name="Bills G.F."/>
            <person name="Dong Y."/>
            <person name="Huang W."/>
            <person name="Nel W.J."/>
            <person name="Swalarsk-Parry B.S."/>
            <person name="Vaghefi N."/>
            <person name="Wilken P.M."/>
            <person name="An Z."/>
            <person name="de Beer Z.W."/>
            <person name="De Vos L."/>
            <person name="Chen L."/>
            <person name="Duong T.A."/>
            <person name="Gao Y."/>
            <person name="Hammerbacher A."/>
            <person name="Kikkert J.R."/>
            <person name="Li Y."/>
            <person name="Li H."/>
            <person name="Li K."/>
            <person name="Li Q."/>
            <person name="Liu X."/>
            <person name="Ma X."/>
            <person name="Naidoo K."/>
            <person name="Pethybridge S.J."/>
            <person name="Sun J."/>
            <person name="Steenkamp E.T."/>
            <person name="van der Nest M.A."/>
            <person name="van Wyk S."/>
            <person name="Wingfield M.J."/>
            <person name="Xiong C."/>
            <person name="Yue Q."/>
            <person name="Zhang X."/>
        </authorList>
    </citation>
    <scope>NUCLEOTIDE SEQUENCE [LARGE SCALE GENOMIC DNA]</scope>
    <source>
        <strain evidence="12 13">BP5796</strain>
    </source>
</reference>
<dbReference type="AlphaFoldDB" id="A0A3D8SGJ3"/>
<keyword evidence="5 10" id="KW-0805">Transcription regulation</keyword>
<organism evidence="12 13">
    <name type="scientific">Coleophoma crateriformis</name>
    <dbReference type="NCBI Taxonomy" id="565419"/>
    <lineage>
        <taxon>Eukaryota</taxon>
        <taxon>Fungi</taxon>
        <taxon>Dikarya</taxon>
        <taxon>Ascomycota</taxon>
        <taxon>Pezizomycotina</taxon>
        <taxon>Leotiomycetes</taxon>
        <taxon>Helotiales</taxon>
        <taxon>Dermateaceae</taxon>
        <taxon>Coleophoma</taxon>
    </lineage>
</organism>
<dbReference type="InterPro" id="IPR009244">
    <property type="entry name" value="Mediatior_Med7"/>
</dbReference>
<dbReference type="GO" id="GO:0003712">
    <property type="term" value="F:transcription coregulator activity"/>
    <property type="evidence" value="ECO:0007669"/>
    <property type="project" value="InterPro"/>
</dbReference>
<evidence type="ECO:0000313" key="13">
    <source>
        <dbReference type="Proteomes" id="UP000256328"/>
    </source>
</evidence>
<evidence type="ECO:0000256" key="7">
    <source>
        <dbReference type="ARBA" id="ARBA00023163"/>
    </source>
</evidence>
<dbReference type="OrthoDB" id="10253553at2759"/>
<dbReference type="PANTHER" id="PTHR21428:SF11">
    <property type="entry name" value="MEDIATOR OF RNA POLYMERASE II TRANSCRIPTION SUBUNIT 7"/>
    <property type="match status" value="1"/>
</dbReference>
<keyword evidence="7 10" id="KW-0804">Transcription</keyword>
<evidence type="ECO:0000256" key="9">
    <source>
        <dbReference type="ARBA" id="ARBA00025687"/>
    </source>
</evidence>
<keyword evidence="13" id="KW-1185">Reference proteome</keyword>
<dbReference type="Proteomes" id="UP000256328">
    <property type="component" value="Unassembled WGS sequence"/>
</dbReference>
<dbReference type="GO" id="GO:0016592">
    <property type="term" value="C:mediator complex"/>
    <property type="evidence" value="ECO:0007669"/>
    <property type="project" value="InterPro"/>
</dbReference>
<protein>
    <recommendedName>
        <fullName evidence="4 10">Mediator of RNA polymerase II transcription subunit 7</fullName>
    </recommendedName>
</protein>
<name>A0A3D8SGJ3_9HELO</name>
<sequence length="241" mass="26974">MAEQSQQSALGATFPAPPPFWQAFTPENVDRIAQLRAAQAGEAESTSSDTKPIRVLDLPSELRFLQPPEPPADGVWNCFGGRYFLTEPIPTLAEAGVEQLYTPPATPTGKHVDRALILKRLAKSLLLNFLELVGIMSVDPSQNTEKIQDLRTIFINFHHLLNEYRPHQARESLILMMQDQLDRSRAETEGIMRMKEKVEGILEGLGEAKLPESDDTKMDGTDAMEEDIGKGIWDELEKEFS</sequence>
<comment type="subcellular location">
    <subcellularLocation>
        <location evidence="1 10">Nucleus</location>
    </subcellularLocation>
</comment>
<evidence type="ECO:0000256" key="6">
    <source>
        <dbReference type="ARBA" id="ARBA00023159"/>
    </source>
</evidence>
<comment type="function">
    <text evidence="9">Component of the Mediator complex, a coactivator involved in the regulated transcription of nearly all RNA polymerase II-dependent genes. Mediator functions as a bridge to convey information from gene-specific regulatory proteins to the basal RNA polymerase II transcription machinery. Mediator is recruited to promoters by direct interactions with regulatory proteins and serves as a scaffold for the assembly of a functional preinitiation complex with RNA polymerase II and the general transcription factors.</text>
</comment>
<dbReference type="Pfam" id="PF05983">
    <property type="entry name" value="Med7"/>
    <property type="match status" value="1"/>
</dbReference>
<evidence type="ECO:0000256" key="8">
    <source>
        <dbReference type="ARBA" id="ARBA00023242"/>
    </source>
</evidence>
<accession>A0A3D8SGJ3</accession>
<keyword evidence="8 10" id="KW-0539">Nucleus</keyword>
<dbReference type="GO" id="GO:0070847">
    <property type="term" value="C:core mediator complex"/>
    <property type="evidence" value="ECO:0007669"/>
    <property type="project" value="TreeGrafter"/>
</dbReference>